<dbReference type="Proteomes" id="UP000274131">
    <property type="component" value="Unassembled WGS sequence"/>
</dbReference>
<evidence type="ECO:0000313" key="4">
    <source>
        <dbReference type="Proteomes" id="UP000274131"/>
    </source>
</evidence>
<evidence type="ECO:0000256" key="2">
    <source>
        <dbReference type="SAM" id="Phobius"/>
    </source>
</evidence>
<accession>A0A0N4V5L1</accession>
<dbReference type="WBParaSite" id="EVEC_0000552401-mRNA-1">
    <property type="protein sequence ID" value="EVEC_0000552401-mRNA-1"/>
    <property type="gene ID" value="EVEC_0000552401"/>
</dbReference>
<keyword evidence="2" id="KW-1133">Transmembrane helix</keyword>
<proteinExistence type="predicted"/>
<feature type="compositionally biased region" description="Basic and acidic residues" evidence="1">
    <location>
        <begin position="56"/>
        <end position="67"/>
    </location>
</feature>
<reference evidence="5" key="1">
    <citation type="submission" date="2017-02" db="UniProtKB">
        <authorList>
            <consortium name="WormBaseParasite"/>
        </authorList>
    </citation>
    <scope>IDENTIFICATION</scope>
</reference>
<feature type="region of interest" description="Disordered" evidence="1">
    <location>
        <begin position="40"/>
        <end position="67"/>
    </location>
</feature>
<organism evidence="5">
    <name type="scientific">Enterobius vermicularis</name>
    <name type="common">Human pinworm</name>
    <dbReference type="NCBI Taxonomy" id="51028"/>
    <lineage>
        <taxon>Eukaryota</taxon>
        <taxon>Metazoa</taxon>
        <taxon>Ecdysozoa</taxon>
        <taxon>Nematoda</taxon>
        <taxon>Chromadorea</taxon>
        <taxon>Rhabditida</taxon>
        <taxon>Spirurina</taxon>
        <taxon>Oxyuridomorpha</taxon>
        <taxon>Oxyuroidea</taxon>
        <taxon>Oxyuridae</taxon>
        <taxon>Enterobius</taxon>
    </lineage>
</organism>
<evidence type="ECO:0000313" key="3">
    <source>
        <dbReference type="EMBL" id="VDD90384.1"/>
    </source>
</evidence>
<evidence type="ECO:0000313" key="5">
    <source>
        <dbReference type="WBParaSite" id="EVEC_0000552401-mRNA-1"/>
    </source>
</evidence>
<feature type="compositionally biased region" description="Basic and acidic residues" evidence="1">
    <location>
        <begin position="152"/>
        <end position="164"/>
    </location>
</feature>
<keyword evidence="4" id="KW-1185">Reference proteome</keyword>
<protein>
    <submittedName>
        <fullName evidence="3 5">Uncharacterized protein</fullName>
    </submittedName>
</protein>
<dbReference type="AlphaFoldDB" id="A0A0N4V5L1"/>
<keyword evidence="2" id="KW-0812">Transmembrane</keyword>
<reference evidence="3 4" key="2">
    <citation type="submission" date="2018-10" db="EMBL/GenBank/DDBJ databases">
        <authorList>
            <consortium name="Pathogen Informatics"/>
        </authorList>
    </citation>
    <scope>NUCLEOTIDE SEQUENCE [LARGE SCALE GENOMIC DNA]</scope>
</reference>
<name>A0A0N4V5L1_ENTVE</name>
<evidence type="ECO:0000256" key="1">
    <source>
        <dbReference type="SAM" id="MobiDB-lite"/>
    </source>
</evidence>
<sequence length="195" mass="22364">MSAKWFLVTLPILLIAIILIMIIGFYFLWKRRRAERADMDYEQQSMKKSTKGKKKHSEEKKTTAEKPLTRKYERANYDDDVTYDVVAGWRIKETTVPNEDIARPQATGEGNQPKFLYETFLEDVKKKKDDKKKRKHERLGLADQACESAPELGDKIEDSTDLLRKKGKPSPLDQLTLRSGTVPDLSPGKDSEDSG</sequence>
<dbReference type="EMBL" id="UXUI01008065">
    <property type="protein sequence ID" value="VDD90384.1"/>
    <property type="molecule type" value="Genomic_DNA"/>
</dbReference>
<feature type="region of interest" description="Disordered" evidence="1">
    <location>
        <begin position="127"/>
        <end position="195"/>
    </location>
</feature>
<keyword evidence="2" id="KW-0472">Membrane</keyword>
<feature type="transmembrane region" description="Helical" evidence="2">
    <location>
        <begin position="6"/>
        <end position="29"/>
    </location>
</feature>
<feature type="compositionally biased region" description="Basic residues" evidence="1">
    <location>
        <begin position="128"/>
        <end position="137"/>
    </location>
</feature>
<gene>
    <name evidence="3" type="ORF">EVEC_LOCUS5135</name>
</gene>